<dbReference type="Pfam" id="PF00440">
    <property type="entry name" value="TetR_N"/>
    <property type="match status" value="1"/>
</dbReference>
<dbReference type="PANTHER" id="PTHR43479">
    <property type="entry name" value="ACREF/ENVCD OPERON REPRESSOR-RELATED"/>
    <property type="match status" value="1"/>
</dbReference>
<proteinExistence type="inferred from homology"/>
<dbReference type="Proteomes" id="UP000886687">
    <property type="component" value="Unassembled WGS sequence"/>
</dbReference>
<comment type="caution">
    <text evidence="8">The sequence shown here is derived from an EMBL/GenBank/DDBJ whole genome shotgun (WGS) entry which is preliminary data.</text>
</comment>
<evidence type="ECO:0000256" key="2">
    <source>
        <dbReference type="ARBA" id="ARBA00022618"/>
    </source>
</evidence>
<name>A0A9E4K5V0_9GAMM</name>
<keyword evidence="4 5" id="KW-0131">Cell cycle</keyword>
<dbReference type="GO" id="GO:0043565">
    <property type="term" value="F:sequence-specific DNA binding"/>
    <property type="evidence" value="ECO:0007669"/>
    <property type="project" value="UniProtKB-UniRule"/>
</dbReference>
<evidence type="ECO:0000256" key="4">
    <source>
        <dbReference type="ARBA" id="ARBA00023306"/>
    </source>
</evidence>
<dbReference type="AlphaFoldDB" id="A0A9E4K5V0"/>
<protein>
    <recommendedName>
        <fullName evidence="5">Nucleoid occlusion factor SlmA</fullName>
    </recommendedName>
</protein>
<dbReference type="GO" id="GO:0005737">
    <property type="term" value="C:cytoplasm"/>
    <property type="evidence" value="ECO:0007669"/>
    <property type="project" value="UniProtKB-UniRule"/>
</dbReference>
<dbReference type="InterPro" id="IPR023769">
    <property type="entry name" value="NO_SlmA"/>
</dbReference>
<evidence type="ECO:0000256" key="5">
    <source>
        <dbReference type="HAMAP-Rule" id="MF_01839"/>
    </source>
</evidence>
<evidence type="ECO:0000256" key="3">
    <source>
        <dbReference type="ARBA" id="ARBA00023125"/>
    </source>
</evidence>
<organism evidence="8 9">
    <name type="scientific">Candidatus Thiodiazotropha lotti</name>
    <dbReference type="NCBI Taxonomy" id="2792787"/>
    <lineage>
        <taxon>Bacteria</taxon>
        <taxon>Pseudomonadati</taxon>
        <taxon>Pseudomonadota</taxon>
        <taxon>Gammaproteobacteria</taxon>
        <taxon>Chromatiales</taxon>
        <taxon>Sedimenticolaceae</taxon>
        <taxon>Candidatus Thiodiazotropha</taxon>
    </lineage>
</organism>
<dbReference type="GO" id="GO:0010974">
    <property type="term" value="P:negative regulation of division septum assembly"/>
    <property type="evidence" value="ECO:0007669"/>
    <property type="project" value="InterPro"/>
</dbReference>
<reference evidence="8" key="1">
    <citation type="journal article" date="2021" name="Proc. Natl. Acad. Sci. U.S.A.">
        <title>Global biogeography of chemosynthetic symbionts reveals both localized and globally distributed symbiont groups. .</title>
        <authorList>
            <person name="Osvatic J.T."/>
            <person name="Wilkins L.G.E."/>
            <person name="Leibrecht L."/>
            <person name="Leray M."/>
            <person name="Zauner S."/>
            <person name="Polzin J."/>
            <person name="Camacho Y."/>
            <person name="Gros O."/>
            <person name="van Gils J.A."/>
            <person name="Eisen J.A."/>
            <person name="Petersen J.M."/>
            <person name="Yuen B."/>
        </authorList>
    </citation>
    <scope>NUCLEOTIDE SEQUENCE</scope>
    <source>
        <strain evidence="8">MAGL173</strain>
    </source>
</reference>
<evidence type="ECO:0000313" key="9">
    <source>
        <dbReference type="Proteomes" id="UP000886687"/>
    </source>
</evidence>
<dbReference type="InterPro" id="IPR009057">
    <property type="entry name" value="Homeodomain-like_sf"/>
</dbReference>
<gene>
    <name evidence="5 8" type="primary">slmA</name>
    <name evidence="8" type="ORF">JAZ04_10895</name>
</gene>
<accession>A0A9E4K5V0</accession>
<evidence type="ECO:0000256" key="6">
    <source>
        <dbReference type="PROSITE-ProRule" id="PRU00335"/>
    </source>
</evidence>
<dbReference type="SUPFAM" id="SSF46689">
    <property type="entry name" value="Homeodomain-like"/>
    <property type="match status" value="1"/>
</dbReference>
<dbReference type="Gene3D" id="1.10.357.10">
    <property type="entry name" value="Tetracycline Repressor, domain 2"/>
    <property type="match status" value="1"/>
</dbReference>
<dbReference type="SUPFAM" id="SSF48498">
    <property type="entry name" value="Tetracyclin repressor-like, C-terminal domain"/>
    <property type="match status" value="1"/>
</dbReference>
<dbReference type="InterPro" id="IPR001647">
    <property type="entry name" value="HTH_TetR"/>
</dbReference>
<comment type="similarity">
    <text evidence="5">Belongs to the nucleoid occlusion factor SlmA family.</text>
</comment>
<dbReference type="GO" id="GO:0043590">
    <property type="term" value="C:bacterial nucleoid"/>
    <property type="evidence" value="ECO:0007669"/>
    <property type="project" value="UniProtKB-UniRule"/>
</dbReference>
<dbReference type="InterPro" id="IPR036271">
    <property type="entry name" value="Tet_transcr_reg_TetR-rel_C_sf"/>
</dbReference>
<dbReference type="HAMAP" id="MF_01839">
    <property type="entry name" value="NO_factor_SlmA"/>
    <property type="match status" value="1"/>
</dbReference>
<dbReference type="NCBIfam" id="NF007015">
    <property type="entry name" value="PRK09480.1"/>
    <property type="match status" value="1"/>
</dbReference>
<dbReference type="EMBL" id="JAEPDI010000005">
    <property type="protein sequence ID" value="MCG7939345.1"/>
    <property type="molecule type" value="Genomic_DNA"/>
</dbReference>
<feature type="DNA-binding region" description="H-T-H motif" evidence="6">
    <location>
        <begin position="30"/>
        <end position="49"/>
    </location>
</feature>
<comment type="subcellular location">
    <subcellularLocation>
        <location evidence="5">Cytoplasm</location>
        <location evidence="5">Nucleoid</location>
    </subcellularLocation>
</comment>
<comment type="function">
    <text evidence="5">Required for nucleoid occlusion (NO) phenomenon, which prevents Z-ring formation and cell division over the nucleoid. Acts as a DNA-associated cell division inhibitor that binds simultaneously chromosomal DNA and FtsZ, and disrupts the assembly of FtsZ polymers. SlmA-DNA-binding sequences (SBS) are dispersed on non-Ter regions of the chromosome, preventing FtsZ polymerization at these regions.</text>
</comment>
<dbReference type="PANTHER" id="PTHR43479:SF11">
    <property type="entry name" value="ACREF_ENVCD OPERON REPRESSOR-RELATED"/>
    <property type="match status" value="1"/>
</dbReference>
<evidence type="ECO:0000313" key="8">
    <source>
        <dbReference type="EMBL" id="MCG7939345.1"/>
    </source>
</evidence>
<keyword evidence="1 5" id="KW-0963">Cytoplasm</keyword>
<dbReference type="InterPro" id="IPR054580">
    <property type="entry name" value="SlmA-like_C"/>
</dbReference>
<comment type="subunit">
    <text evidence="5">Homodimer. Interacts with FtsZ.</text>
</comment>
<keyword evidence="2 5" id="KW-0132">Cell division</keyword>
<dbReference type="PROSITE" id="PS50977">
    <property type="entry name" value="HTH_TETR_2"/>
    <property type="match status" value="1"/>
</dbReference>
<keyword evidence="3 5" id="KW-0238">DNA-binding</keyword>
<dbReference type="GO" id="GO:0051301">
    <property type="term" value="P:cell division"/>
    <property type="evidence" value="ECO:0007669"/>
    <property type="project" value="UniProtKB-KW"/>
</dbReference>
<evidence type="ECO:0000259" key="7">
    <source>
        <dbReference type="PROSITE" id="PS50977"/>
    </source>
</evidence>
<dbReference type="InterPro" id="IPR050624">
    <property type="entry name" value="HTH-type_Tx_Regulator"/>
</dbReference>
<feature type="domain" description="HTH tetR-type" evidence="7">
    <location>
        <begin position="7"/>
        <end position="67"/>
    </location>
</feature>
<dbReference type="Pfam" id="PF22276">
    <property type="entry name" value="SlmA-like_C"/>
    <property type="match status" value="1"/>
</dbReference>
<evidence type="ECO:0000256" key="1">
    <source>
        <dbReference type="ARBA" id="ARBA00022490"/>
    </source>
</evidence>
<sequence>MSKQTKVPRRQLILEALARELEQNPGDRITTASLGRAVGVSEAALYRHFASKAKMFEGLIDFAEESVFLRINQILQEHADAETRCAQILYLLLLFSERNPGITRVLLGDALVGETERLLSRVGQFFERLETQLKQVLREGELRSEGRPYALDSAISANMMTSLAEGLMHQYLRSRFKISPLQHWQTQWPLLASTLFPKNASDRQ</sequence>